<dbReference type="Proteomes" id="UP000772434">
    <property type="component" value="Unassembled WGS sequence"/>
</dbReference>
<name>A0A9P5P7Z2_9AGAR</name>
<gene>
    <name evidence="2" type="ORF">BDP27DRAFT_1370980</name>
</gene>
<dbReference type="AlphaFoldDB" id="A0A9P5P7Z2"/>
<accession>A0A9P5P7Z2</accession>
<feature type="region of interest" description="Disordered" evidence="1">
    <location>
        <begin position="149"/>
        <end position="176"/>
    </location>
</feature>
<proteinExistence type="predicted"/>
<sequence length="375" mass="42308">MSIILSPSPFETYRHYMSLGLTPFHYDLHRQLRKPPNQVQDLLKYYGMDYVAESLGTVGTNLFSRFRCTFVTYEKVITENIRRGHLPLLPNLRAIKPQGLSWNLSAEGNAGNQEDRRLFPRCSNVQCEEARQSLSLHLILVRPNTSTPMSTFSRDGHAPAIQPPSISGGDPNNENKAFDQGIRAMGGGRDNILGKLPLVVDVGKRASYALNARGRATEIEADSEMIWKTIVQGVTEKAWGVVDVRWIGEMKTLGNLSIEADWNPQRVLELRDATRSAQISLSSHDWPFHRSSGFDNFFATTVNEVFKSGTWTPNIIRFSRYSEALHSSNPTMKMNVHMMVSDTGRPKNNAFPRDKFNFSNNQSCDIAKAAERETR</sequence>
<organism evidence="2 3">
    <name type="scientific">Rhodocollybia butyracea</name>
    <dbReference type="NCBI Taxonomy" id="206335"/>
    <lineage>
        <taxon>Eukaryota</taxon>
        <taxon>Fungi</taxon>
        <taxon>Dikarya</taxon>
        <taxon>Basidiomycota</taxon>
        <taxon>Agaricomycotina</taxon>
        <taxon>Agaricomycetes</taxon>
        <taxon>Agaricomycetidae</taxon>
        <taxon>Agaricales</taxon>
        <taxon>Marasmiineae</taxon>
        <taxon>Omphalotaceae</taxon>
        <taxon>Rhodocollybia</taxon>
    </lineage>
</organism>
<evidence type="ECO:0000313" key="2">
    <source>
        <dbReference type="EMBL" id="KAF9059931.1"/>
    </source>
</evidence>
<evidence type="ECO:0000256" key="1">
    <source>
        <dbReference type="SAM" id="MobiDB-lite"/>
    </source>
</evidence>
<evidence type="ECO:0000313" key="3">
    <source>
        <dbReference type="Proteomes" id="UP000772434"/>
    </source>
</evidence>
<dbReference type="EMBL" id="JADNRY010000270">
    <property type="protein sequence ID" value="KAF9059931.1"/>
    <property type="molecule type" value="Genomic_DNA"/>
</dbReference>
<comment type="caution">
    <text evidence="2">The sequence shown here is derived from an EMBL/GenBank/DDBJ whole genome shotgun (WGS) entry which is preliminary data.</text>
</comment>
<keyword evidence="3" id="KW-1185">Reference proteome</keyword>
<reference evidence="2" key="1">
    <citation type="submission" date="2020-11" db="EMBL/GenBank/DDBJ databases">
        <authorList>
            <consortium name="DOE Joint Genome Institute"/>
            <person name="Ahrendt S."/>
            <person name="Riley R."/>
            <person name="Andreopoulos W."/>
            <person name="Labutti K."/>
            <person name="Pangilinan J."/>
            <person name="Ruiz-Duenas F.J."/>
            <person name="Barrasa J.M."/>
            <person name="Sanchez-Garcia M."/>
            <person name="Camarero S."/>
            <person name="Miyauchi S."/>
            <person name="Serrano A."/>
            <person name="Linde D."/>
            <person name="Babiker R."/>
            <person name="Drula E."/>
            <person name="Ayuso-Fernandez I."/>
            <person name="Pacheco R."/>
            <person name="Padilla G."/>
            <person name="Ferreira P."/>
            <person name="Barriuso J."/>
            <person name="Kellner H."/>
            <person name="Castanera R."/>
            <person name="Alfaro M."/>
            <person name="Ramirez L."/>
            <person name="Pisabarro A.G."/>
            <person name="Kuo A."/>
            <person name="Tritt A."/>
            <person name="Lipzen A."/>
            <person name="He G."/>
            <person name="Yan M."/>
            <person name="Ng V."/>
            <person name="Cullen D."/>
            <person name="Martin F."/>
            <person name="Rosso M.-N."/>
            <person name="Henrissat B."/>
            <person name="Hibbett D."/>
            <person name="Martinez A.T."/>
            <person name="Grigoriev I.V."/>
        </authorList>
    </citation>
    <scope>NUCLEOTIDE SEQUENCE</scope>
    <source>
        <strain evidence="2">AH 40177</strain>
    </source>
</reference>
<protein>
    <submittedName>
        <fullName evidence="2">Uncharacterized protein</fullName>
    </submittedName>
</protein>